<dbReference type="SUPFAM" id="SSF54928">
    <property type="entry name" value="RNA-binding domain, RBD"/>
    <property type="match status" value="1"/>
</dbReference>
<evidence type="ECO:0000313" key="7">
    <source>
        <dbReference type="Proteomes" id="UP000585474"/>
    </source>
</evidence>
<dbReference type="Proteomes" id="UP000585474">
    <property type="component" value="Unassembled WGS sequence"/>
</dbReference>
<feature type="compositionally biased region" description="Gly residues" evidence="3">
    <location>
        <begin position="447"/>
        <end position="460"/>
    </location>
</feature>
<dbReference type="PANTHER" id="PTHR10693:SF20">
    <property type="entry name" value="AT27578P"/>
    <property type="match status" value="1"/>
</dbReference>
<reference evidence="6 7" key="1">
    <citation type="submission" date="2019-07" db="EMBL/GenBank/DDBJ databases">
        <title>De Novo Assembly of kiwifruit Actinidia rufa.</title>
        <authorList>
            <person name="Sugita-Konishi S."/>
            <person name="Sato K."/>
            <person name="Mori E."/>
            <person name="Abe Y."/>
            <person name="Kisaki G."/>
            <person name="Hamano K."/>
            <person name="Suezawa K."/>
            <person name="Otani M."/>
            <person name="Fukuda T."/>
            <person name="Manabe T."/>
            <person name="Gomi K."/>
            <person name="Tabuchi M."/>
            <person name="Akimitsu K."/>
            <person name="Kataoka I."/>
        </authorList>
    </citation>
    <scope>NUCLEOTIDE SEQUENCE [LARGE SCALE GENOMIC DNA]</scope>
    <source>
        <strain evidence="7">cv. Fuchu</strain>
    </source>
</reference>
<dbReference type="InterPro" id="IPR035979">
    <property type="entry name" value="RBD_domain_sf"/>
</dbReference>
<dbReference type="FunFam" id="3.10.450.50:FF:000003">
    <property type="entry name" value="Nuclear transport factor 2 family protein"/>
    <property type="match status" value="1"/>
</dbReference>
<dbReference type="SUPFAM" id="SSF54427">
    <property type="entry name" value="NTF2-like"/>
    <property type="match status" value="1"/>
</dbReference>
<protein>
    <submittedName>
        <fullName evidence="6">Nuclear transport factor 2 (NTF2) family protein with RNA binding (RRM-RBD-RNP motifs) domain-containing protein</fullName>
    </submittedName>
</protein>
<evidence type="ECO:0000256" key="2">
    <source>
        <dbReference type="PROSITE-ProRule" id="PRU00176"/>
    </source>
</evidence>
<accession>A0A7J0HAF9</accession>
<dbReference type="EMBL" id="BJWL01000028">
    <property type="protein sequence ID" value="GFZ20102.1"/>
    <property type="molecule type" value="Genomic_DNA"/>
</dbReference>
<evidence type="ECO:0000256" key="1">
    <source>
        <dbReference type="ARBA" id="ARBA00022884"/>
    </source>
</evidence>
<dbReference type="AlphaFoldDB" id="A0A7J0HAF9"/>
<dbReference type="InterPro" id="IPR039539">
    <property type="entry name" value="Ras_GTPase_bind_prot"/>
</dbReference>
<dbReference type="PROSITE" id="PS50177">
    <property type="entry name" value="NTF2_DOMAIN"/>
    <property type="match status" value="1"/>
</dbReference>
<organism evidence="6 7">
    <name type="scientific">Actinidia rufa</name>
    <dbReference type="NCBI Taxonomy" id="165716"/>
    <lineage>
        <taxon>Eukaryota</taxon>
        <taxon>Viridiplantae</taxon>
        <taxon>Streptophyta</taxon>
        <taxon>Embryophyta</taxon>
        <taxon>Tracheophyta</taxon>
        <taxon>Spermatophyta</taxon>
        <taxon>Magnoliopsida</taxon>
        <taxon>eudicotyledons</taxon>
        <taxon>Gunneridae</taxon>
        <taxon>Pentapetalae</taxon>
        <taxon>asterids</taxon>
        <taxon>Ericales</taxon>
        <taxon>Actinidiaceae</taxon>
        <taxon>Actinidia</taxon>
    </lineage>
</organism>
<dbReference type="Gene3D" id="3.10.450.50">
    <property type="match status" value="1"/>
</dbReference>
<name>A0A7J0HAF9_9ERIC</name>
<comment type="caution">
    <text evidence="6">The sequence shown here is derived from an EMBL/GenBank/DDBJ whole genome shotgun (WGS) entry which is preliminary data.</text>
</comment>
<evidence type="ECO:0000259" key="4">
    <source>
        <dbReference type="PROSITE" id="PS50102"/>
    </source>
</evidence>
<gene>
    <name evidence="6" type="ORF">Acr_28g0008070</name>
</gene>
<dbReference type="PANTHER" id="PTHR10693">
    <property type="entry name" value="RAS GTPASE-ACTIVATING PROTEIN-BINDING PROTEIN"/>
    <property type="match status" value="1"/>
</dbReference>
<evidence type="ECO:0000259" key="5">
    <source>
        <dbReference type="PROSITE" id="PS50177"/>
    </source>
</evidence>
<dbReference type="InterPro" id="IPR012677">
    <property type="entry name" value="Nucleotide-bd_a/b_plait_sf"/>
</dbReference>
<dbReference type="GO" id="GO:1990904">
    <property type="term" value="C:ribonucleoprotein complex"/>
    <property type="evidence" value="ECO:0007669"/>
    <property type="project" value="TreeGrafter"/>
</dbReference>
<feature type="region of interest" description="Disordered" evidence="3">
    <location>
        <begin position="422"/>
        <end position="476"/>
    </location>
</feature>
<keyword evidence="1 2" id="KW-0694">RNA-binding</keyword>
<dbReference type="GO" id="GO:0003729">
    <property type="term" value="F:mRNA binding"/>
    <property type="evidence" value="ECO:0007669"/>
    <property type="project" value="TreeGrafter"/>
</dbReference>
<dbReference type="InterPro" id="IPR032710">
    <property type="entry name" value="NTF2-like_dom_sf"/>
</dbReference>
<evidence type="ECO:0000256" key="3">
    <source>
        <dbReference type="SAM" id="MobiDB-lite"/>
    </source>
</evidence>
<dbReference type="SMART" id="SM00360">
    <property type="entry name" value="RRM"/>
    <property type="match status" value="1"/>
</dbReference>
<dbReference type="InterPro" id="IPR002075">
    <property type="entry name" value="NTF2_dom"/>
</dbReference>
<feature type="domain" description="NTF2" evidence="5">
    <location>
        <begin position="19"/>
        <end position="135"/>
    </location>
</feature>
<sequence length="476" mass="51857">MTVATEAAMTQQPVSAQVVGNAFVQQYYNIQHQSPGLVHRFYQDISKLGRPDDNGTMSTTTTMQAINEKILSLNYGEFREEIKSVDAQESYNGGVHVLVTGYLVGKDNMIRNFTQSFFLAPQEKGYFVLNDIFRYVEDIKHCNEEQSSVNEVEAPLTPEQGPPPVQEIHIPEETLVTVEVNGEEAVNGSINGEVSVVEEEVPVAEVVDEVPDDSNVVIESHSKIEEVPKKSYASVVMVMKVSATPLSSPAPAPQRSLAKSQEQPVNLAQALPSAAEAPVPGVDPIENGDNQGSEADGYSIYIRGLPMNATPALLEDEFKRFGPIKIGGIQVRSNKQQGFCFGFVEFEVESSVQKAIELVFMLWQIFHYHPSSYAFWKMNGYRGRFPGGRGLGFRSEGMRGRGNYGSGRGYYTRDFSGKTEFGNRGSNRGVFSNRGGDGYQRSDDNIGGTGGRANRGGGMAVNGTPKPAAPPVSATA</sequence>
<dbReference type="Gene3D" id="3.30.70.330">
    <property type="match status" value="1"/>
</dbReference>
<evidence type="ECO:0000313" key="6">
    <source>
        <dbReference type="EMBL" id="GFZ20102.1"/>
    </source>
</evidence>
<keyword evidence="7" id="KW-1185">Reference proteome</keyword>
<dbReference type="InterPro" id="IPR000504">
    <property type="entry name" value="RRM_dom"/>
</dbReference>
<dbReference type="Pfam" id="PF00076">
    <property type="entry name" value="RRM_1"/>
    <property type="match status" value="1"/>
</dbReference>
<dbReference type="OrthoDB" id="339151at2759"/>
<dbReference type="CDD" id="cd00780">
    <property type="entry name" value="NTF2"/>
    <property type="match status" value="1"/>
</dbReference>
<dbReference type="GO" id="GO:0005829">
    <property type="term" value="C:cytosol"/>
    <property type="evidence" value="ECO:0007669"/>
    <property type="project" value="TreeGrafter"/>
</dbReference>
<dbReference type="Pfam" id="PF02136">
    <property type="entry name" value="NTF2"/>
    <property type="match status" value="1"/>
</dbReference>
<dbReference type="PROSITE" id="PS50102">
    <property type="entry name" value="RRM"/>
    <property type="match status" value="1"/>
</dbReference>
<dbReference type="InterPro" id="IPR018222">
    <property type="entry name" value="Nuclear_transport_factor_2_euk"/>
</dbReference>
<feature type="domain" description="RRM" evidence="4">
    <location>
        <begin position="298"/>
        <end position="391"/>
    </location>
</feature>
<proteinExistence type="predicted"/>
<dbReference type="CDD" id="cd00590">
    <property type="entry name" value="RRM_SF"/>
    <property type="match status" value="1"/>
</dbReference>